<dbReference type="EMBL" id="VICG01000005">
    <property type="protein sequence ID" value="KAA8571709.1"/>
    <property type="molecule type" value="Genomic_DNA"/>
</dbReference>
<dbReference type="Proteomes" id="UP000322873">
    <property type="component" value="Unassembled WGS sequence"/>
</dbReference>
<keyword evidence="2" id="KW-1185">Reference proteome</keyword>
<gene>
    <name evidence="1" type="ORF">EYC84_001689</name>
</gene>
<sequence>MRVYLGISISSLSSKELHLNNQGATVVRVIACKIAANEIMNFLYQKNKVLTTLEPLKRLDWVARKGTKGTAQNDPIALWMMDGWMDGWMDG</sequence>
<comment type="caution">
    <text evidence="1">The sequence shown here is derived from an EMBL/GenBank/DDBJ whole genome shotgun (WGS) entry which is preliminary data.</text>
</comment>
<accession>A0A5M9JUD2</accession>
<evidence type="ECO:0000313" key="2">
    <source>
        <dbReference type="Proteomes" id="UP000322873"/>
    </source>
</evidence>
<protein>
    <submittedName>
        <fullName evidence="1">Uncharacterized protein</fullName>
    </submittedName>
</protein>
<proteinExistence type="predicted"/>
<organism evidence="1 2">
    <name type="scientific">Monilinia fructicola</name>
    <name type="common">Brown rot fungus</name>
    <name type="synonym">Ciboria fructicola</name>
    <dbReference type="NCBI Taxonomy" id="38448"/>
    <lineage>
        <taxon>Eukaryota</taxon>
        <taxon>Fungi</taxon>
        <taxon>Dikarya</taxon>
        <taxon>Ascomycota</taxon>
        <taxon>Pezizomycotina</taxon>
        <taxon>Leotiomycetes</taxon>
        <taxon>Helotiales</taxon>
        <taxon>Sclerotiniaceae</taxon>
        <taxon>Monilinia</taxon>
    </lineage>
</organism>
<name>A0A5M9JUD2_MONFR</name>
<dbReference type="AlphaFoldDB" id="A0A5M9JUD2"/>
<evidence type="ECO:0000313" key="1">
    <source>
        <dbReference type="EMBL" id="KAA8571709.1"/>
    </source>
</evidence>
<reference evidence="1 2" key="1">
    <citation type="submission" date="2019-06" db="EMBL/GenBank/DDBJ databases">
        <title>Genome Sequence of the Brown Rot Fungal Pathogen Monilinia fructicola.</title>
        <authorList>
            <person name="De Miccolis Angelini R.M."/>
            <person name="Landi L."/>
            <person name="Abate D."/>
            <person name="Pollastro S."/>
            <person name="Romanazzi G."/>
            <person name="Faretra F."/>
        </authorList>
    </citation>
    <scope>NUCLEOTIDE SEQUENCE [LARGE SCALE GENOMIC DNA]</scope>
    <source>
        <strain evidence="1 2">Mfrc123</strain>
    </source>
</reference>